<dbReference type="Pfam" id="PF03466">
    <property type="entry name" value="LysR_substrate"/>
    <property type="match status" value="1"/>
</dbReference>
<evidence type="ECO:0000259" key="6">
    <source>
        <dbReference type="Pfam" id="PF03466"/>
    </source>
</evidence>
<protein>
    <submittedName>
        <fullName evidence="7">LysR substrate-binding domain-containing protein</fullName>
    </submittedName>
</protein>
<accession>A0ABP9TP70</accession>
<dbReference type="Proteomes" id="UP001501257">
    <property type="component" value="Unassembled WGS sequence"/>
</dbReference>
<name>A0ABP9TP70_9MICC</name>
<gene>
    <name evidence="7" type="ORF">GCM10025778_20660</name>
</gene>
<feature type="domain" description="LysR substrate-binding" evidence="6">
    <location>
        <begin position="16"/>
        <end position="107"/>
    </location>
</feature>
<sequence length="254" mass="27354">MTGLKIAYVPGVTPGKWLTRWNERYPQNPLQAQRYDGTEILARLHEGESDVVFVRFATGASPKTPSVHVIPLYDEQQVVCAAKDHDIELYDETVPFEELAGESFLDLAEYPKTAGGTAMAMEVCSSGAGLLVLPLGVARLHNRKDVVHKELTGVPTTSIGIAWLAPAGDDPADPVIEEFIGVVRGRGENSSRQASVAQRQQEQAVEARKNRQSASTEATKTAKSAKSAKKKSGARAGKPGAKRGAKPAPRSNKR</sequence>
<feature type="compositionally biased region" description="Basic residues" evidence="5">
    <location>
        <begin position="240"/>
        <end position="254"/>
    </location>
</feature>
<dbReference type="EMBL" id="BAABLK010000029">
    <property type="protein sequence ID" value="GAA5227533.1"/>
    <property type="molecule type" value="Genomic_DNA"/>
</dbReference>
<evidence type="ECO:0000313" key="8">
    <source>
        <dbReference type="Proteomes" id="UP001501257"/>
    </source>
</evidence>
<comment type="similarity">
    <text evidence="1">Belongs to the LysR transcriptional regulatory family.</text>
</comment>
<dbReference type="CDD" id="cd05466">
    <property type="entry name" value="PBP2_LTTR_substrate"/>
    <property type="match status" value="1"/>
</dbReference>
<dbReference type="PANTHER" id="PTHR30346">
    <property type="entry name" value="TRANSCRIPTIONAL DUAL REGULATOR HCAR-RELATED"/>
    <property type="match status" value="1"/>
</dbReference>
<reference evidence="8" key="1">
    <citation type="journal article" date="2019" name="Int. J. Syst. Evol. Microbiol.">
        <title>The Global Catalogue of Microorganisms (GCM) 10K type strain sequencing project: providing services to taxonomists for standard genome sequencing and annotation.</title>
        <authorList>
            <consortium name="The Broad Institute Genomics Platform"/>
            <consortium name="The Broad Institute Genome Sequencing Center for Infectious Disease"/>
            <person name="Wu L."/>
            <person name="Ma J."/>
        </authorList>
    </citation>
    <scope>NUCLEOTIDE SEQUENCE [LARGE SCALE GENOMIC DNA]</scope>
    <source>
        <strain evidence="8">JCM 18952</strain>
    </source>
</reference>
<evidence type="ECO:0000256" key="5">
    <source>
        <dbReference type="SAM" id="MobiDB-lite"/>
    </source>
</evidence>
<feature type="compositionally biased region" description="Low complexity" evidence="5">
    <location>
        <begin position="213"/>
        <end position="225"/>
    </location>
</feature>
<keyword evidence="4" id="KW-0804">Transcription</keyword>
<keyword evidence="8" id="KW-1185">Reference proteome</keyword>
<evidence type="ECO:0000256" key="1">
    <source>
        <dbReference type="ARBA" id="ARBA00009437"/>
    </source>
</evidence>
<keyword evidence="2" id="KW-0805">Transcription regulation</keyword>
<evidence type="ECO:0000313" key="7">
    <source>
        <dbReference type="EMBL" id="GAA5227533.1"/>
    </source>
</evidence>
<dbReference type="SUPFAM" id="SSF53850">
    <property type="entry name" value="Periplasmic binding protein-like II"/>
    <property type="match status" value="1"/>
</dbReference>
<feature type="region of interest" description="Disordered" evidence="5">
    <location>
        <begin position="187"/>
        <end position="254"/>
    </location>
</feature>
<evidence type="ECO:0000256" key="3">
    <source>
        <dbReference type="ARBA" id="ARBA00023125"/>
    </source>
</evidence>
<proteinExistence type="inferred from homology"/>
<dbReference type="Gene3D" id="3.40.190.10">
    <property type="entry name" value="Periplasmic binding protein-like II"/>
    <property type="match status" value="2"/>
</dbReference>
<dbReference type="PANTHER" id="PTHR30346:SF0">
    <property type="entry name" value="HCA OPERON TRANSCRIPTIONAL ACTIVATOR HCAR"/>
    <property type="match status" value="1"/>
</dbReference>
<organism evidence="7 8">
    <name type="scientific">Paeniglutamicibacter antarcticus</name>
    <dbReference type="NCBI Taxonomy" id="494023"/>
    <lineage>
        <taxon>Bacteria</taxon>
        <taxon>Bacillati</taxon>
        <taxon>Actinomycetota</taxon>
        <taxon>Actinomycetes</taxon>
        <taxon>Micrococcales</taxon>
        <taxon>Micrococcaceae</taxon>
        <taxon>Paeniglutamicibacter</taxon>
    </lineage>
</organism>
<keyword evidence="3" id="KW-0238">DNA-binding</keyword>
<evidence type="ECO:0000256" key="4">
    <source>
        <dbReference type="ARBA" id="ARBA00023163"/>
    </source>
</evidence>
<comment type="caution">
    <text evidence="7">The sequence shown here is derived from an EMBL/GenBank/DDBJ whole genome shotgun (WGS) entry which is preliminary data.</text>
</comment>
<dbReference type="RefSeq" id="WP_210102269.1">
    <property type="nucleotide sequence ID" value="NZ_BAABLK010000029.1"/>
</dbReference>
<dbReference type="InterPro" id="IPR005119">
    <property type="entry name" value="LysR_subst-bd"/>
</dbReference>
<feature type="compositionally biased region" description="Low complexity" evidence="5">
    <location>
        <begin position="190"/>
        <end position="204"/>
    </location>
</feature>
<evidence type="ECO:0000256" key="2">
    <source>
        <dbReference type="ARBA" id="ARBA00023015"/>
    </source>
</evidence>